<keyword evidence="2" id="KW-0732">Signal</keyword>
<evidence type="ECO:0000313" key="3">
    <source>
        <dbReference type="EMBL" id="OGY86523.1"/>
    </source>
</evidence>
<feature type="signal peptide" evidence="2">
    <location>
        <begin position="1"/>
        <end position="29"/>
    </location>
</feature>
<reference evidence="3 4" key="1">
    <citation type="journal article" date="2016" name="Nat. Commun.">
        <title>Thousands of microbial genomes shed light on interconnected biogeochemical processes in an aquifer system.</title>
        <authorList>
            <person name="Anantharaman K."/>
            <person name="Brown C.T."/>
            <person name="Hug L.A."/>
            <person name="Sharon I."/>
            <person name="Castelle C.J."/>
            <person name="Probst A.J."/>
            <person name="Thomas B.C."/>
            <person name="Singh A."/>
            <person name="Wilkins M.J."/>
            <person name="Karaoz U."/>
            <person name="Brodie E.L."/>
            <person name="Williams K.H."/>
            <person name="Hubbard S.S."/>
            <person name="Banfield J.F."/>
        </authorList>
    </citation>
    <scope>NUCLEOTIDE SEQUENCE [LARGE SCALE GENOMIC DNA]</scope>
</reference>
<organism evidence="3 4">
    <name type="scientific">Candidatus Kerfeldbacteria bacterium RIFOXYB2_FULL_38_14</name>
    <dbReference type="NCBI Taxonomy" id="1798547"/>
    <lineage>
        <taxon>Bacteria</taxon>
        <taxon>Candidatus Kerfeldiibacteriota</taxon>
    </lineage>
</organism>
<accession>A0A1G2BBD3</accession>
<name>A0A1G2BBD3_9BACT</name>
<proteinExistence type="predicted"/>
<gene>
    <name evidence="3" type="ORF">A2319_02035</name>
</gene>
<dbReference type="Proteomes" id="UP000176420">
    <property type="component" value="Unassembled WGS sequence"/>
</dbReference>
<evidence type="ECO:0000256" key="2">
    <source>
        <dbReference type="SAM" id="SignalP"/>
    </source>
</evidence>
<dbReference type="InterPro" id="IPR043993">
    <property type="entry name" value="T4SS_pilin"/>
</dbReference>
<feature type="chain" id="PRO_5009582043" evidence="2">
    <location>
        <begin position="30"/>
        <end position="158"/>
    </location>
</feature>
<dbReference type="AlphaFoldDB" id="A0A1G2BBD3"/>
<evidence type="ECO:0000256" key="1">
    <source>
        <dbReference type="SAM" id="Phobius"/>
    </source>
</evidence>
<comment type="caution">
    <text evidence="3">The sequence shown here is derived from an EMBL/GenBank/DDBJ whole genome shotgun (WGS) entry which is preliminary data.</text>
</comment>
<feature type="transmembrane region" description="Helical" evidence="1">
    <location>
        <begin position="58"/>
        <end position="86"/>
    </location>
</feature>
<protein>
    <submittedName>
        <fullName evidence="3">Uncharacterized protein</fullName>
    </submittedName>
</protein>
<evidence type="ECO:0000313" key="4">
    <source>
        <dbReference type="Proteomes" id="UP000176420"/>
    </source>
</evidence>
<dbReference type="Pfam" id="PF18895">
    <property type="entry name" value="T4SS_pilin"/>
    <property type="match status" value="1"/>
</dbReference>
<keyword evidence="1" id="KW-0812">Transmembrane</keyword>
<dbReference type="EMBL" id="MHKI01000018">
    <property type="protein sequence ID" value="OGY86523.1"/>
    <property type="molecule type" value="Genomic_DNA"/>
</dbReference>
<feature type="transmembrane region" description="Helical" evidence="1">
    <location>
        <begin position="106"/>
        <end position="124"/>
    </location>
</feature>
<sequence length="158" mass="16646">MQIKNKIVKIQKLFLLGIVFLSFAWPAFAQTSGDGIDLIDGGSANIGTGLGTTTPVEVVATIIGAFLGILGLVALIIIIHSGWVWLTAAGNKEKVTEAQERIKNAVIGLIIILASYGLALWIFSTLESSTGYGGKTAEPAAYLELPIVSFSAVDRLLS</sequence>
<keyword evidence="1" id="KW-1133">Transmembrane helix</keyword>
<keyword evidence="1" id="KW-0472">Membrane</keyword>